<protein>
    <submittedName>
        <fullName evidence="1">Uncharacterized protein</fullName>
    </submittedName>
</protein>
<proteinExistence type="predicted"/>
<evidence type="ECO:0000313" key="1">
    <source>
        <dbReference type="EMBL" id="KAA5609811.1"/>
    </source>
</evidence>
<dbReference type="InterPro" id="IPR058292">
    <property type="entry name" value="DUF7986"/>
</dbReference>
<dbReference type="OrthoDB" id="7270391at2"/>
<dbReference type="Proteomes" id="UP000325255">
    <property type="component" value="Unassembled WGS sequence"/>
</dbReference>
<gene>
    <name evidence="1" type="ORF">F1189_22225</name>
</gene>
<sequence length="221" mass="25177">MPRSEILARYRRLRQISKEQHEAVLDIIAQDVLLDWARRLDMTEGKAVVLESDNELTLPEDLAIYLPRLGRSHPLDRYAQVARFALGSDEAIVLAAMRRARFSLWRIERRHPTTGLILRDLLRDEETWLVDEAMEKNAPPGMEMAARLLQPASFAMTARIIVPILPDLMTLPELMAEVFTRAPALRRLQGDVLAGDPRFAIGIYRAAVAAGAMDRVRFKRK</sequence>
<evidence type="ECO:0000313" key="2">
    <source>
        <dbReference type="Proteomes" id="UP000325255"/>
    </source>
</evidence>
<name>A0A5M6INI4_9PROT</name>
<dbReference type="EMBL" id="VWPK01000043">
    <property type="protein sequence ID" value="KAA5609811.1"/>
    <property type="molecule type" value="Genomic_DNA"/>
</dbReference>
<organism evidence="1 2">
    <name type="scientific">Rhodovastum atsumiense</name>
    <dbReference type="NCBI Taxonomy" id="504468"/>
    <lineage>
        <taxon>Bacteria</taxon>
        <taxon>Pseudomonadati</taxon>
        <taxon>Pseudomonadota</taxon>
        <taxon>Alphaproteobacteria</taxon>
        <taxon>Acetobacterales</taxon>
        <taxon>Acetobacteraceae</taxon>
        <taxon>Rhodovastum</taxon>
    </lineage>
</organism>
<reference evidence="1 2" key="1">
    <citation type="submission" date="2019-09" db="EMBL/GenBank/DDBJ databases">
        <title>Genome sequence of Rhodovastum atsumiense, a diverse member of the Acetobacteraceae family of non-sulfur purple photosynthetic bacteria.</title>
        <authorList>
            <person name="Meyer T."/>
            <person name="Kyndt J."/>
        </authorList>
    </citation>
    <scope>NUCLEOTIDE SEQUENCE [LARGE SCALE GENOMIC DNA]</scope>
    <source>
        <strain evidence="1 2">DSM 21279</strain>
    </source>
</reference>
<accession>A0A5M6INI4</accession>
<keyword evidence="2" id="KW-1185">Reference proteome</keyword>
<dbReference type="AlphaFoldDB" id="A0A5M6INI4"/>
<dbReference type="Pfam" id="PF25948">
    <property type="entry name" value="DUF7986"/>
    <property type="match status" value="1"/>
</dbReference>
<comment type="caution">
    <text evidence="1">The sequence shown here is derived from an EMBL/GenBank/DDBJ whole genome shotgun (WGS) entry which is preliminary data.</text>
</comment>
<dbReference type="RefSeq" id="WP_150043077.1">
    <property type="nucleotide sequence ID" value="NZ_OW485601.1"/>
</dbReference>